<evidence type="ECO:0000256" key="7">
    <source>
        <dbReference type="SAM" id="Phobius"/>
    </source>
</evidence>
<evidence type="ECO:0000259" key="8">
    <source>
        <dbReference type="PROSITE" id="PS50893"/>
    </source>
</evidence>
<accession>A0A9J6BIZ4</accession>
<dbReference type="SUPFAM" id="SSF52540">
    <property type="entry name" value="P-loop containing nucleoside triphosphate hydrolases"/>
    <property type="match status" value="1"/>
</dbReference>
<reference evidence="9" key="1">
    <citation type="submission" date="2021-03" db="EMBL/GenBank/DDBJ databases">
        <title>Chromosome level genome of the anhydrobiotic midge Polypedilum vanderplanki.</title>
        <authorList>
            <person name="Yoshida Y."/>
            <person name="Kikawada T."/>
            <person name="Gusev O."/>
        </authorList>
    </citation>
    <scope>NUCLEOTIDE SEQUENCE</scope>
    <source>
        <strain evidence="9">NIAS01</strain>
        <tissue evidence="9">Whole body or cell culture</tissue>
    </source>
</reference>
<dbReference type="Pfam" id="PF06477">
    <property type="entry name" value="DUF1091"/>
    <property type="match status" value="1"/>
</dbReference>
<evidence type="ECO:0000256" key="1">
    <source>
        <dbReference type="ARBA" id="ARBA00004141"/>
    </source>
</evidence>
<comment type="caution">
    <text evidence="9">The sequence shown here is derived from an EMBL/GenBank/DDBJ whole genome shotgun (WGS) entry which is preliminary data.</text>
</comment>
<evidence type="ECO:0000256" key="2">
    <source>
        <dbReference type="ARBA" id="ARBA00022692"/>
    </source>
</evidence>
<dbReference type="Pfam" id="PF12698">
    <property type="entry name" value="ABC2_membrane_3"/>
    <property type="match status" value="1"/>
</dbReference>
<feature type="domain" description="ABC transporter" evidence="8">
    <location>
        <begin position="4"/>
        <end position="238"/>
    </location>
</feature>
<keyword evidence="4" id="KW-0067">ATP-binding</keyword>
<dbReference type="InterPro" id="IPR027417">
    <property type="entry name" value="P-loop_NTPase"/>
</dbReference>
<dbReference type="GO" id="GO:0016020">
    <property type="term" value="C:membrane"/>
    <property type="evidence" value="ECO:0007669"/>
    <property type="project" value="UniProtKB-SubCell"/>
</dbReference>
<feature type="transmembrane region" description="Helical" evidence="7">
    <location>
        <begin position="477"/>
        <end position="499"/>
    </location>
</feature>
<keyword evidence="5 7" id="KW-1133">Transmembrane helix</keyword>
<name>A0A9J6BIZ4_POLVA</name>
<keyword evidence="10" id="KW-1185">Reference proteome</keyword>
<dbReference type="OrthoDB" id="6150516at2759"/>
<dbReference type="InterPro" id="IPR003439">
    <property type="entry name" value="ABC_transporter-like_ATP-bd"/>
</dbReference>
<keyword evidence="2 7" id="KW-0812">Transmembrane</keyword>
<proteinExistence type="predicted"/>
<dbReference type="InterPro" id="IPR010512">
    <property type="entry name" value="DUF1091"/>
</dbReference>
<dbReference type="InterPro" id="IPR013525">
    <property type="entry name" value="ABC2_TM"/>
</dbReference>
<dbReference type="PANTHER" id="PTHR43038">
    <property type="entry name" value="ATP-BINDING CASSETTE, SUB-FAMILY H, MEMBER 1"/>
    <property type="match status" value="1"/>
</dbReference>
<dbReference type="AlphaFoldDB" id="A0A9J6BIZ4"/>
<organism evidence="9 10">
    <name type="scientific">Polypedilum vanderplanki</name>
    <name type="common">Sleeping chironomid midge</name>
    <dbReference type="NCBI Taxonomy" id="319348"/>
    <lineage>
        <taxon>Eukaryota</taxon>
        <taxon>Metazoa</taxon>
        <taxon>Ecdysozoa</taxon>
        <taxon>Arthropoda</taxon>
        <taxon>Hexapoda</taxon>
        <taxon>Insecta</taxon>
        <taxon>Pterygota</taxon>
        <taxon>Neoptera</taxon>
        <taxon>Endopterygota</taxon>
        <taxon>Diptera</taxon>
        <taxon>Nematocera</taxon>
        <taxon>Chironomoidea</taxon>
        <taxon>Chironomidae</taxon>
        <taxon>Chironominae</taxon>
        <taxon>Polypedilum</taxon>
        <taxon>Polypedilum</taxon>
    </lineage>
</organism>
<protein>
    <recommendedName>
        <fullName evidence="8">ABC transporter domain-containing protein</fullName>
    </recommendedName>
</protein>
<dbReference type="GO" id="GO:0005524">
    <property type="term" value="F:ATP binding"/>
    <property type="evidence" value="ECO:0007669"/>
    <property type="project" value="UniProtKB-KW"/>
</dbReference>
<evidence type="ECO:0000256" key="6">
    <source>
        <dbReference type="ARBA" id="ARBA00023136"/>
    </source>
</evidence>
<dbReference type="SMART" id="SM00382">
    <property type="entry name" value="AAA"/>
    <property type="match status" value="1"/>
</dbReference>
<feature type="transmembrane region" description="Helical" evidence="7">
    <location>
        <begin position="583"/>
        <end position="605"/>
    </location>
</feature>
<feature type="transmembrane region" description="Helical" evidence="7">
    <location>
        <begin position="296"/>
        <end position="316"/>
    </location>
</feature>
<gene>
    <name evidence="9" type="ORF">PVAND_000089</name>
</gene>
<feature type="transmembrane region" description="Helical" evidence="7">
    <location>
        <begin position="520"/>
        <end position="545"/>
    </location>
</feature>
<evidence type="ECO:0000313" key="10">
    <source>
        <dbReference type="Proteomes" id="UP001107558"/>
    </source>
</evidence>
<keyword evidence="6 7" id="KW-0472">Membrane</keyword>
<dbReference type="GO" id="GO:0140359">
    <property type="term" value="F:ABC-type transporter activity"/>
    <property type="evidence" value="ECO:0007669"/>
    <property type="project" value="InterPro"/>
</dbReference>
<keyword evidence="3" id="KW-0547">Nucleotide-binding</keyword>
<evidence type="ECO:0000256" key="3">
    <source>
        <dbReference type="ARBA" id="ARBA00022741"/>
    </source>
</evidence>
<dbReference type="PANTHER" id="PTHR43038:SF3">
    <property type="entry name" value="ABC TRANSPORTER G FAMILY MEMBER 20 ISOFORM X1"/>
    <property type="match status" value="1"/>
</dbReference>
<comment type="subcellular location">
    <subcellularLocation>
        <location evidence="1">Membrane</location>
        <topology evidence="1">Multi-pass membrane protein</topology>
    </subcellularLocation>
</comment>
<dbReference type="PROSITE" id="PS50893">
    <property type="entry name" value="ABC_TRANSPORTER_2"/>
    <property type="match status" value="1"/>
</dbReference>
<evidence type="ECO:0000313" key="9">
    <source>
        <dbReference type="EMBL" id="KAG5669796.1"/>
    </source>
</evidence>
<feature type="transmembrane region" description="Helical" evidence="7">
    <location>
        <begin position="617"/>
        <end position="637"/>
    </location>
</feature>
<dbReference type="Pfam" id="PF00005">
    <property type="entry name" value="ABC_tran"/>
    <property type="match status" value="1"/>
</dbReference>
<feature type="transmembrane region" description="Helical" evidence="7">
    <location>
        <begin position="551"/>
        <end position="571"/>
    </location>
</feature>
<dbReference type="EMBL" id="JADBJN010000003">
    <property type="protein sequence ID" value="KAG5669796.1"/>
    <property type="molecule type" value="Genomic_DNA"/>
</dbReference>
<dbReference type="CDD" id="cd03230">
    <property type="entry name" value="ABC_DR_subfamily_A"/>
    <property type="match status" value="1"/>
</dbReference>
<evidence type="ECO:0000256" key="4">
    <source>
        <dbReference type="ARBA" id="ARBA00022840"/>
    </source>
</evidence>
<dbReference type="GO" id="GO:0016887">
    <property type="term" value="F:ATP hydrolysis activity"/>
    <property type="evidence" value="ECO:0007669"/>
    <property type="project" value="InterPro"/>
</dbReference>
<dbReference type="Gene3D" id="3.40.50.300">
    <property type="entry name" value="P-loop containing nucleotide triphosphate hydrolases"/>
    <property type="match status" value="1"/>
</dbReference>
<dbReference type="InterPro" id="IPR003593">
    <property type="entry name" value="AAA+_ATPase"/>
</dbReference>
<sequence length="814" mass="94470">MKCIEVRDVVKSFKTNSEEIKVLNGVNMTVDCNSIYSLIGSSGCGKTTLLSLILGMDKFQNGEIKIFKTPVKYEKTLMFSQLIGFMPQNSSVPMNLTIFEVLQYFSNLHMMDRKKFQYRFEMILELLNLPSSDTVIGKLSEGGKRRVSLAIAIIHDPKLLLLDEPTVGVDILLRDKIWTFLQEQTLKKKLTVLVTTHCLNEAEKSDRCGFLHKGTLVVENAPSKIKNQFNVPLLDNAFIKICTNQLKNSQIDDYDTAKIIEEENLNFEIKKERKILRSQVVKGLAIKEWHRIKRQFFDLMIIFLTSSTIIGVNYFLLGRFPNDLRIGIFMESKNWNSCENFQKNYSISKDLCQNADFSCEFLNYIKNTEKVFYDNYQQAFNDFKHGKNFGFIFIKNNFTKSLLKKVNLKESKTVEIFLDHSRGLFKSFLQMKIHEAFHEFMEDLAKRCNVKPYLLLSSFEAKDIKGEKVSFEMFKTLAINMISLAAFTPTMFFSLLLIFECRNEGIWNRTLLSGVKMTEIVFVYFIQSFIISVIVAIEIILFLKFVMDLNIGEHCWIIALMVFEIAQFGYLAGFQISITFKNLFLSACFLLIFLTLEMDATGIFWPLEGALEWSYPYVYTNPLTFPNLAFLFLINFSSSELTLQVYKLECINENETRFFENINCKLRTIRRGVNAIDVYADVKQDFDYALMNIELMLKSSSNQFNSVIINNTFEVCDSIDNMPPMFKFILPLLDRFGKFLHKCPFTTAEKELGMKNLELDTKLIPLIALSTMERGDYRCKTTFTYKENEVIFRSSVYMKIIQQSFKRKTTSKTD</sequence>
<dbReference type="Proteomes" id="UP001107558">
    <property type="component" value="Chromosome 3"/>
</dbReference>
<evidence type="ECO:0000256" key="5">
    <source>
        <dbReference type="ARBA" id="ARBA00022989"/>
    </source>
</evidence>